<evidence type="ECO:0000256" key="2">
    <source>
        <dbReference type="ARBA" id="ARBA00022980"/>
    </source>
</evidence>
<dbReference type="AlphaFoldDB" id="A0AB34HJD2"/>
<dbReference type="EMBL" id="JAIQCJ010001201">
    <property type="protein sequence ID" value="KAJ8791694.1"/>
    <property type="molecule type" value="Genomic_DNA"/>
</dbReference>
<sequence length="136" mass="15182">MSGSLKPPPSPAVKINSSPPLHRCRMPPEVFNFHHGNWLQTGICTVFGKPKGTVARAPIGQVIMSICPKLQNKDHVIEALCRAKFKFPGHQKIHISKEWGFTKFNADEFENMVAEKQLNMDGCGVKYIPNRGSLDK</sequence>
<dbReference type="Gene3D" id="3.90.1170.10">
    <property type="entry name" value="Ribosomal protein L10e/L16"/>
    <property type="match status" value="1"/>
</dbReference>
<gene>
    <name evidence="4" type="ORF">J1605_020416</name>
</gene>
<evidence type="ECO:0000313" key="5">
    <source>
        <dbReference type="Proteomes" id="UP001159641"/>
    </source>
</evidence>
<keyword evidence="5" id="KW-1185">Reference proteome</keyword>
<dbReference type="GO" id="GO:0006412">
    <property type="term" value="P:translation"/>
    <property type="evidence" value="ECO:0007669"/>
    <property type="project" value="InterPro"/>
</dbReference>
<dbReference type="InterPro" id="IPR036920">
    <property type="entry name" value="Ribosomal_uL16_sf"/>
</dbReference>
<accession>A0AB34HJD2</accession>
<dbReference type="SUPFAM" id="SSF54686">
    <property type="entry name" value="Ribosomal protein L16p/L10e"/>
    <property type="match status" value="1"/>
</dbReference>
<proteinExistence type="inferred from homology"/>
<comment type="caution">
    <text evidence="4">The sequence shown here is derived from an EMBL/GenBank/DDBJ whole genome shotgun (WGS) entry which is preliminary data.</text>
</comment>
<dbReference type="GO" id="GO:1990904">
    <property type="term" value="C:ribonucleoprotein complex"/>
    <property type="evidence" value="ECO:0007669"/>
    <property type="project" value="UniProtKB-KW"/>
</dbReference>
<dbReference type="InterPro" id="IPR047873">
    <property type="entry name" value="Ribosomal_uL16"/>
</dbReference>
<dbReference type="PANTHER" id="PTHR11726">
    <property type="entry name" value="60S RIBOSOMAL PROTEIN L10"/>
    <property type="match status" value="1"/>
</dbReference>
<keyword evidence="2" id="KW-0689">Ribosomal protein</keyword>
<dbReference type="GO" id="GO:0005840">
    <property type="term" value="C:ribosome"/>
    <property type="evidence" value="ECO:0007669"/>
    <property type="project" value="UniProtKB-KW"/>
</dbReference>
<dbReference type="InterPro" id="IPR001197">
    <property type="entry name" value="Ribosomal_uL16_euk_arch"/>
</dbReference>
<reference evidence="4 5" key="1">
    <citation type="submission" date="2022-11" db="EMBL/GenBank/DDBJ databases">
        <title>Whole genome sequence of Eschrichtius robustus ER-17-0199.</title>
        <authorList>
            <person name="Bruniche-Olsen A."/>
            <person name="Black A.N."/>
            <person name="Fields C.J."/>
            <person name="Walden K."/>
            <person name="Dewoody J.A."/>
        </authorList>
    </citation>
    <scope>NUCLEOTIDE SEQUENCE [LARGE SCALE GENOMIC DNA]</scope>
    <source>
        <strain evidence="4">ER-17-0199</strain>
        <tissue evidence="4">Blubber</tissue>
    </source>
</reference>
<organism evidence="4 5">
    <name type="scientific">Eschrichtius robustus</name>
    <name type="common">California gray whale</name>
    <name type="synonym">Eschrichtius gibbosus</name>
    <dbReference type="NCBI Taxonomy" id="9764"/>
    <lineage>
        <taxon>Eukaryota</taxon>
        <taxon>Metazoa</taxon>
        <taxon>Chordata</taxon>
        <taxon>Craniata</taxon>
        <taxon>Vertebrata</taxon>
        <taxon>Euteleostomi</taxon>
        <taxon>Mammalia</taxon>
        <taxon>Eutheria</taxon>
        <taxon>Laurasiatheria</taxon>
        <taxon>Artiodactyla</taxon>
        <taxon>Whippomorpha</taxon>
        <taxon>Cetacea</taxon>
        <taxon>Mysticeti</taxon>
        <taxon>Eschrichtiidae</taxon>
        <taxon>Eschrichtius</taxon>
    </lineage>
</organism>
<dbReference type="FunFam" id="3.30.60.300:FF:000001">
    <property type="entry name" value="60S ribosomal protein L10"/>
    <property type="match status" value="1"/>
</dbReference>
<protein>
    <recommendedName>
        <fullName evidence="6">60S ribosomal protein L10-like</fullName>
    </recommendedName>
</protein>
<dbReference type="GO" id="GO:0003735">
    <property type="term" value="F:structural constituent of ribosome"/>
    <property type="evidence" value="ECO:0007669"/>
    <property type="project" value="InterPro"/>
</dbReference>
<dbReference type="Gene3D" id="3.30.60.300">
    <property type="match status" value="1"/>
</dbReference>
<dbReference type="Proteomes" id="UP001159641">
    <property type="component" value="Unassembled WGS sequence"/>
</dbReference>
<comment type="similarity">
    <text evidence="1">Belongs to the universal ribosomal protein uL16 family.</text>
</comment>
<keyword evidence="3" id="KW-0687">Ribonucleoprotein</keyword>
<name>A0AB34HJD2_ESCRO</name>
<evidence type="ECO:0000256" key="1">
    <source>
        <dbReference type="ARBA" id="ARBA00008931"/>
    </source>
</evidence>
<evidence type="ECO:0000313" key="4">
    <source>
        <dbReference type="EMBL" id="KAJ8791694.1"/>
    </source>
</evidence>
<evidence type="ECO:0008006" key="6">
    <source>
        <dbReference type="Google" id="ProtNLM"/>
    </source>
</evidence>
<dbReference type="Pfam" id="PF00252">
    <property type="entry name" value="Ribosomal_L16"/>
    <property type="match status" value="1"/>
</dbReference>
<evidence type="ECO:0000256" key="3">
    <source>
        <dbReference type="ARBA" id="ARBA00023274"/>
    </source>
</evidence>